<dbReference type="STRING" id="249352.SAMN05444395_103123"/>
<evidence type="ECO:0000259" key="2">
    <source>
        <dbReference type="PROSITE" id="PS50110"/>
    </source>
</evidence>
<proteinExistence type="predicted"/>
<reference evidence="3 4" key="1">
    <citation type="submission" date="2016-03" db="EMBL/GenBank/DDBJ databases">
        <title>Draft genome sequence of Flavobacterium fryxellicola DSM 16209.</title>
        <authorList>
            <person name="Shin S.-K."/>
            <person name="Yi H."/>
        </authorList>
    </citation>
    <scope>NUCLEOTIDE SEQUENCE [LARGE SCALE GENOMIC DNA]</scope>
    <source>
        <strain evidence="3 4">DSM 16209</strain>
    </source>
</reference>
<dbReference type="Gene3D" id="3.40.50.2300">
    <property type="match status" value="1"/>
</dbReference>
<dbReference type="CDD" id="cd17535">
    <property type="entry name" value="REC_NarL-like"/>
    <property type="match status" value="1"/>
</dbReference>
<evidence type="ECO:0000256" key="1">
    <source>
        <dbReference type="PROSITE-ProRule" id="PRU00169"/>
    </source>
</evidence>
<evidence type="ECO:0000313" key="3">
    <source>
        <dbReference type="EMBL" id="OAB28049.1"/>
    </source>
</evidence>
<dbReference type="InterPro" id="IPR011006">
    <property type="entry name" value="CheY-like_superfamily"/>
</dbReference>
<dbReference type="SMART" id="SM00448">
    <property type="entry name" value="REC"/>
    <property type="match status" value="1"/>
</dbReference>
<organism evidence="3 4">
    <name type="scientific">Flavobacterium fryxellicola</name>
    <dbReference type="NCBI Taxonomy" id="249352"/>
    <lineage>
        <taxon>Bacteria</taxon>
        <taxon>Pseudomonadati</taxon>
        <taxon>Bacteroidota</taxon>
        <taxon>Flavobacteriia</taxon>
        <taxon>Flavobacteriales</taxon>
        <taxon>Flavobacteriaceae</taxon>
        <taxon>Flavobacterium</taxon>
    </lineage>
</organism>
<dbReference type="EMBL" id="LVJE01000013">
    <property type="protein sequence ID" value="OAB28049.1"/>
    <property type="molecule type" value="Genomic_DNA"/>
</dbReference>
<comment type="caution">
    <text evidence="3">The sequence shown here is derived from an EMBL/GenBank/DDBJ whole genome shotgun (WGS) entry which is preliminary data.</text>
</comment>
<keyword evidence="1" id="KW-0597">Phosphoprotein</keyword>
<dbReference type="AlphaFoldDB" id="A0A167X601"/>
<sequence length="233" mass="26313">MLTKHLFLVDDHPITVDGYKNLISRTKTATTDIDFVTAYSCEEAYNRISEKHNDQENFDVALLDISLPSYPARNLQTGIDVAKLIRHYFPACKIILLTMQSEPAIVTTAIHEVNPEGFILKNDIDATSFVTAYQSITLGASFYSNTISKVQNNAIIKKLNFDAIDLQILLLLDKKIKTKDMPNYIDLCLSAIEKRKTNIKNQLLKDKGNNAAIVTAAKKYDFFKFIKNLAFLT</sequence>
<dbReference type="InterPro" id="IPR001789">
    <property type="entry name" value="Sig_transdc_resp-reg_receiver"/>
</dbReference>
<dbReference type="PANTHER" id="PTHR45566:SF1">
    <property type="entry name" value="HTH-TYPE TRANSCRIPTIONAL REGULATOR YHJB-RELATED"/>
    <property type="match status" value="1"/>
</dbReference>
<dbReference type="InterPro" id="IPR058245">
    <property type="entry name" value="NreC/VraR/RcsB-like_REC"/>
</dbReference>
<gene>
    <name evidence="3" type="ORF">FBFR_09370</name>
</gene>
<dbReference type="SUPFAM" id="SSF52172">
    <property type="entry name" value="CheY-like"/>
    <property type="match status" value="1"/>
</dbReference>
<protein>
    <recommendedName>
        <fullName evidence="2">Response regulatory domain-containing protein</fullName>
    </recommendedName>
</protein>
<feature type="modified residue" description="4-aspartylphosphate" evidence="1">
    <location>
        <position position="64"/>
    </location>
</feature>
<dbReference type="InterPro" id="IPR051015">
    <property type="entry name" value="EvgA-like"/>
</dbReference>
<name>A0A167X601_9FLAO</name>
<evidence type="ECO:0000313" key="4">
    <source>
        <dbReference type="Proteomes" id="UP000077164"/>
    </source>
</evidence>
<accession>A0A167X601</accession>
<dbReference type="Proteomes" id="UP000077164">
    <property type="component" value="Unassembled WGS sequence"/>
</dbReference>
<feature type="domain" description="Response regulatory" evidence="2">
    <location>
        <begin position="5"/>
        <end position="136"/>
    </location>
</feature>
<dbReference type="RefSeq" id="WP_066080180.1">
    <property type="nucleotide sequence ID" value="NZ_FRDK01000003.1"/>
</dbReference>
<dbReference type="PANTHER" id="PTHR45566">
    <property type="entry name" value="HTH-TYPE TRANSCRIPTIONAL REGULATOR YHJB-RELATED"/>
    <property type="match status" value="1"/>
</dbReference>
<dbReference type="GO" id="GO:0000160">
    <property type="term" value="P:phosphorelay signal transduction system"/>
    <property type="evidence" value="ECO:0007669"/>
    <property type="project" value="InterPro"/>
</dbReference>
<dbReference type="OrthoDB" id="651456at2"/>
<keyword evidence="4" id="KW-1185">Reference proteome</keyword>
<dbReference type="Pfam" id="PF00072">
    <property type="entry name" value="Response_reg"/>
    <property type="match status" value="1"/>
</dbReference>
<dbReference type="PROSITE" id="PS50110">
    <property type="entry name" value="RESPONSE_REGULATORY"/>
    <property type="match status" value="1"/>
</dbReference>